<sequence length="145" mass="15406">MSTAGLPLAWSETITSPSFGALPELAVSPALSAIRVGEIDHPIEFNNGKHTVVVTDGFIDALPELAVSPALSAIRVGEIDHPIEFNNGKHTVVVTDGFIDFEDRPCFPTAVLVRLMEISEDVHNKKIGICEAGAAILTLTSSTEN</sequence>
<gene>
    <name evidence="1" type="primary">ABSGL_15520.1 scaffold 17607</name>
</gene>
<proteinExistence type="predicted"/>
<dbReference type="Proteomes" id="UP000078561">
    <property type="component" value="Unassembled WGS sequence"/>
</dbReference>
<evidence type="ECO:0000313" key="1">
    <source>
        <dbReference type="EMBL" id="SAM09811.1"/>
    </source>
</evidence>
<protein>
    <submittedName>
        <fullName evidence="1">Uncharacterized protein</fullName>
    </submittedName>
</protein>
<reference evidence="1" key="1">
    <citation type="submission" date="2016-04" db="EMBL/GenBank/DDBJ databases">
        <authorList>
            <person name="Evans L.H."/>
            <person name="Alamgir A."/>
            <person name="Owens N."/>
            <person name="Weber N.D."/>
            <person name="Virtaneva K."/>
            <person name="Barbian K."/>
            <person name="Babar A."/>
            <person name="Rosenke K."/>
        </authorList>
    </citation>
    <scope>NUCLEOTIDE SEQUENCE [LARGE SCALE GENOMIC DNA]</scope>
    <source>
        <strain evidence="1">CBS 101.48</strain>
    </source>
</reference>
<evidence type="ECO:0000313" key="2">
    <source>
        <dbReference type="Proteomes" id="UP000078561"/>
    </source>
</evidence>
<keyword evidence="2" id="KW-1185">Reference proteome</keyword>
<name>A0A168TBW5_ABSGL</name>
<dbReference type="AlphaFoldDB" id="A0A168TBW5"/>
<accession>A0A168TBW5</accession>
<organism evidence="1">
    <name type="scientific">Absidia glauca</name>
    <name type="common">Pin mould</name>
    <dbReference type="NCBI Taxonomy" id="4829"/>
    <lineage>
        <taxon>Eukaryota</taxon>
        <taxon>Fungi</taxon>
        <taxon>Fungi incertae sedis</taxon>
        <taxon>Mucoromycota</taxon>
        <taxon>Mucoromycotina</taxon>
        <taxon>Mucoromycetes</taxon>
        <taxon>Mucorales</taxon>
        <taxon>Cunninghamellaceae</taxon>
        <taxon>Absidia</taxon>
    </lineage>
</organism>
<dbReference type="InParanoid" id="A0A168TBW5"/>
<dbReference type="EMBL" id="LT555210">
    <property type="protein sequence ID" value="SAM09811.1"/>
    <property type="molecule type" value="Genomic_DNA"/>
</dbReference>